<dbReference type="AlphaFoldDB" id="A0A151GM80"/>
<feature type="compositionally biased region" description="Acidic residues" evidence="1">
    <location>
        <begin position="292"/>
        <end position="314"/>
    </location>
</feature>
<evidence type="ECO:0000313" key="4">
    <source>
        <dbReference type="EMBL" id="KYK58131.1"/>
    </source>
</evidence>
<evidence type="ECO:0000259" key="2">
    <source>
        <dbReference type="Pfam" id="PF13391"/>
    </source>
</evidence>
<evidence type="ECO:0000259" key="3">
    <source>
        <dbReference type="Pfam" id="PF25324"/>
    </source>
</evidence>
<feature type="domain" description="HNH nuclease" evidence="2">
    <location>
        <begin position="113"/>
        <end position="189"/>
    </location>
</feature>
<dbReference type="Pfam" id="PF13391">
    <property type="entry name" value="HNH_2"/>
    <property type="match status" value="1"/>
</dbReference>
<accession>A0A151GM80</accession>
<dbReference type="InParanoid" id="A0A151GM80"/>
<name>A0A151GM80_DRECN</name>
<comment type="caution">
    <text evidence="4">The sequence shown here is derived from an EMBL/GenBank/DDBJ whole genome shotgun (WGS) entry which is preliminary data.</text>
</comment>
<dbReference type="STRING" id="98403.A0A151GM80"/>
<keyword evidence="5" id="KW-1185">Reference proteome</keyword>
<dbReference type="InterPro" id="IPR057203">
    <property type="entry name" value="DUF7881"/>
</dbReference>
<evidence type="ECO:0000256" key="1">
    <source>
        <dbReference type="SAM" id="MobiDB-lite"/>
    </source>
</evidence>
<reference evidence="4 5" key="1">
    <citation type="journal article" date="2016" name="Sci. Rep.">
        <title>Insights into Adaptations to a Near-Obligate Nematode Endoparasitic Lifestyle from the Finished Genome of Drechmeria coniospora.</title>
        <authorList>
            <person name="Zhang L."/>
            <person name="Zhou Z."/>
            <person name="Guo Q."/>
            <person name="Fokkens L."/>
            <person name="Miskei M."/>
            <person name="Pocsi I."/>
            <person name="Zhang W."/>
            <person name="Chen M."/>
            <person name="Wang L."/>
            <person name="Sun Y."/>
            <person name="Donzelli B.G."/>
            <person name="Gibson D.M."/>
            <person name="Nelson D.R."/>
            <person name="Luo J.G."/>
            <person name="Rep M."/>
            <person name="Liu H."/>
            <person name="Yang S."/>
            <person name="Wang J."/>
            <person name="Krasnoff S.B."/>
            <person name="Xu Y."/>
            <person name="Molnar I."/>
            <person name="Lin M."/>
        </authorList>
    </citation>
    <scope>NUCLEOTIDE SEQUENCE [LARGE SCALE GENOMIC DNA]</scope>
    <source>
        <strain evidence="4 5">ARSEF 6962</strain>
    </source>
</reference>
<sequence>MSRSLLRDVFIYDLRNLDSLLGGLTATPGITNANFYTMVEIIIVTSSPFFLQNNNGEEVLRDAQPLSPGNYFVVVDGTVQLSDEIVYVRLMSVCTGSGVGSFTRQVRERDGGCVVSKVANTLAMADLWKGFEAAHIFPIAYHNQWQENNFGRWIDVPPARGGSINSVQNGILLRADLHQQFDSYIFSINPDDGYKIVFFHNAINRDLAGTFLDSELLDDRRCPPPELVRWHFRQAVLANMRGAGEPVFEHDFPPGSDMLGDIREGPMAAERMEFELFGRLASYVDGVGEGGVGDEDESEGDEYSSGHDEDDSDNDVTSKG</sequence>
<gene>
    <name evidence="4" type="ORF">DCS_05144</name>
</gene>
<dbReference type="RefSeq" id="XP_040657483.1">
    <property type="nucleotide sequence ID" value="XM_040802450.1"/>
</dbReference>
<organism evidence="4 5">
    <name type="scientific">Drechmeria coniospora</name>
    <name type="common">Nematophagous fungus</name>
    <name type="synonym">Meria coniospora</name>
    <dbReference type="NCBI Taxonomy" id="98403"/>
    <lineage>
        <taxon>Eukaryota</taxon>
        <taxon>Fungi</taxon>
        <taxon>Dikarya</taxon>
        <taxon>Ascomycota</taxon>
        <taxon>Pezizomycotina</taxon>
        <taxon>Sordariomycetes</taxon>
        <taxon>Hypocreomycetidae</taxon>
        <taxon>Hypocreales</taxon>
        <taxon>Ophiocordycipitaceae</taxon>
        <taxon>Drechmeria</taxon>
    </lineage>
</organism>
<feature type="region of interest" description="Disordered" evidence="1">
    <location>
        <begin position="287"/>
        <end position="320"/>
    </location>
</feature>
<proteinExistence type="predicted"/>
<dbReference type="InterPro" id="IPR003615">
    <property type="entry name" value="HNH_nuc"/>
</dbReference>
<dbReference type="GeneID" id="63717787"/>
<evidence type="ECO:0000313" key="5">
    <source>
        <dbReference type="Proteomes" id="UP000076580"/>
    </source>
</evidence>
<dbReference type="Proteomes" id="UP000076580">
    <property type="component" value="Chromosome 02"/>
</dbReference>
<dbReference type="Pfam" id="PF25324">
    <property type="entry name" value="DUF7881"/>
    <property type="match status" value="1"/>
</dbReference>
<dbReference type="EMBL" id="LAYC01000002">
    <property type="protein sequence ID" value="KYK58131.1"/>
    <property type="molecule type" value="Genomic_DNA"/>
</dbReference>
<protein>
    <submittedName>
        <fullName evidence="4">Uncharacterized protein</fullName>
    </submittedName>
</protein>
<feature type="domain" description="DUF7881" evidence="3">
    <location>
        <begin position="7"/>
        <end position="79"/>
    </location>
</feature>